<keyword evidence="4" id="KW-1185">Reference proteome</keyword>
<feature type="chain" id="PRO_5041375979" description="Cyclophilin-like domain-containing protein" evidence="1">
    <location>
        <begin position="19"/>
        <end position="171"/>
    </location>
</feature>
<dbReference type="Gene3D" id="2.40.100.20">
    <property type="match status" value="1"/>
</dbReference>
<proteinExistence type="predicted"/>
<dbReference type="InterPro" id="IPR029000">
    <property type="entry name" value="Cyclophilin-like_dom_sf"/>
</dbReference>
<organism evidence="3 4">
    <name type="scientific">Faecalibacterium gallinarum</name>
    <dbReference type="NCBI Taxonomy" id="2903556"/>
    <lineage>
        <taxon>Bacteria</taxon>
        <taxon>Bacillati</taxon>
        <taxon>Bacillota</taxon>
        <taxon>Clostridia</taxon>
        <taxon>Eubacteriales</taxon>
        <taxon>Oscillospiraceae</taxon>
        <taxon>Faecalibacterium</taxon>
    </lineage>
</organism>
<evidence type="ECO:0000259" key="2">
    <source>
        <dbReference type="Pfam" id="PF18050"/>
    </source>
</evidence>
<feature type="domain" description="Cyclophilin-like" evidence="2">
    <location>
        <begin position="54"/>
        <end position="162"/>
    </location>
</feature>
<dbReference type="AlphaFoldDB" id="A0AA37MZT2"/>
<comment type="caution">
    <text evidence="3">The sequence shown here is derived from an EMBL/GenBank/DDBJ whole genome shotgun (WGS) entry which is preliminary data.</text>
</comment>
<gene>
    <name evidence="3" type="ORF">JCM17207_21770</name>
</gene>
<dbReference type="EMBL" id="BQKV01000098">
    <property type="protein sequence ID" value="GJN65552.1"/>
    <property type="molecule type" value="Genomic_DNA"/>
</dbReference>
<protein>
    <recommendedName>
        <fullName evidence="2">Cyclophilin-like domain-containing protein</fullName>
    </recommendedName>
</protein>
<keyword evidence="1" id="KW-0732">Signal</keyword>
<feature type="signal peptide" evidence="1">
    <location>
        <begin position="1"/>
        <end position="18"/>
    </location>
</feature>
<evidence type="ECO:0000256" key="1">
    <source>
        <dbReference type="SAM" id="SignalP"/>
    </source>
</evidence>
<reference evidence="3" key="1">
    <citation type="journal article" date="2022" name="Int. J. Syst. Evol. Microbiol.">
        <title>Genome-based, phenotypic and chemotaxonomic classification of Faecalibacterium strains: proposal of three novel species Faecalibacterium duncaniae sp. nov., Faecalibacterium hattorii sp. nov. and Faecalibacterium gallinarum sp. nov. .</title>
        <authorList>
            <person name="Sakamoto M."/>
            <person name="Sakurai N."/>
            <person name="Tanno H."/>
            <person name="Iino T."/>
            <person name="Ohkuma M."/>
            <person name="Endo A."/>
        </authorList>
    </citation>
    <scope>NUCLEOTIDE SEQUENCE</scope>
    <source>
        <strain evidence="3">JCM 17207</strain>
    </source>
</reference>
<dbReference type="InterPro" id="IPR041183">
    <property type="entry name" value="Cyclophilin-like"/>
</dbReference>
<dbReference type="Pfam" id="PF18050">
    <property type="entry name" value="Cyclophil_like2"/>
    <property type="match status" value="1"/>
</dbReference>
<name>A0AA37MZT2_9FIRM</name>
<dbReference type="SUPFAM" id="SSF50891">
    <property type="entry name" value="Cyclophilin-like"/>
    <property type="match status" value="1"/>
</dbReference>
<dbReference type="PROSITE" id="PS51257">
    <property type="entry name" value="PROKAR_LIPOPROTEIN"/>
    <property type="match status" value="1"/>
</dbReference>
<dbReference type="Proteomes" id="UP001055185">
    <property type="component" value="Unassembled WGS sequence"/>
</dbReference>
<accession>A0AA37MZT2</accession>
<evidence type="ECO:0000313" key="4">
    <source>
        <dbReference type="Proteomes" id="UP001055185"/>
    </source>
</evidence>
<evidence type="ECO:0000313" key="3">
    <source>
        <dbReference type="EMBL" id="GJN65552.1"/>
    </source>
</evidence>
<sequence length="171" mass="18638">MKNILAVFLLVFSLSACGQGRLLAEPGGTASVSVTTATSVKSEALAEEETFLKIKVGEYEFSADWEENSSAQAFQELLEQGPLTVEMSDYGGFEKVGSLGLTLERNDTRITAEPGDVILYQGNQITIYYGTNTWDFTRLAKIQDPSDLQRKLGQGRVEVTFSLGGKPESLL</sequence>